<dbReference type="PANTHER" id="PTHR33096:SF1">
    <property type="entry name" value="CXC1-LIKE CYSTEINE CLUSTER ASSOCIATED WITH KDZ TRANSPOSASES DOMAIN-CONTAINING PROTEIN"/>
    <property type="match status" value="1"/>
</dbReference>
<feature type="non-terminal residue" evidence="2">
    <location>
        <position position="169"/>
    </location>
</feature>
<dbReference type="VEuPathDB" id="FungiDB:VP01_6619g1"/>
<evidence type="ECO:0000259" key="1">
    <source>
        <dbReference type="Pfam" id="PF18802"/>
    </source>
</evidence>
<dbReference type="Proteomes" id="UP000037035">
    <property type="component" value="Unassembled WGS sequence"/>
</dbReference>
<proteinExistence type="predicted"/>
<feature type="non-terminal residue" evidence="2">
    <location>
        <position position="1"/>
    </location>
</feature>
<dbReference type="EMBL" id="LAVV01011962">
    <property type="protein sequence ID" value="KNZ47191.1"/>
    <property type="molecule type" value="Genomic_DNA"/>
</dbReference>
<dbReference type="PANTHER" id="PTHR33096">
    <property type="entry name" value="CXC2 DOMAIN-CONTAINING PROTEIN"/>
    <property type="match status" value="1"/>
</dbReference>
<keyword evidence="3" id="KW-1185">Reference proteome</keyword>
<name>A0A0L6UF84_9BASI</name>
<evidence type="ECO:0000313" key="3">
    <source>
        <dbReference type="Proteomes" id="UP000037035"/>
    </source>
</evidence>
<dbReference type="OrthoDB" id="2506814at2759"/>
<gene>
    <name evidence="2" type="ORF">VP01_6619g1</name>
</gene>
<dbReference type="InterPro" id="IPR041320">
    <property type="entry name" value="CxC1"/>
</dbReference>
<feature type="domain" description="CxC1-like cysteine cluster associated with KDZ transposases" evidence="1">
    <location>
        <begin position="52"/>
        <end position="140"/>
    </location>
</feature>
<accession>A0A0L6UF84</accession>
<sequence>FVILTSSPRDTPTPPTANYAIYLVLAPPWKRNARTGPSVAIQQTVVYRLLLNFCNCSTHSRQTVDLIDIMSQTWLEVNFCPCTPAAVRLLSMGYLASTPKRPETAFLMQLLGFHNHLWQWCHVSFMPFMGMLRCWLEERSPPLFTACGKKHSLRKQFTQSVDVYQKLMK</sequence>
<comment type="caution">
    <text evidence="2">The sequence shown here is derived from an EMBL/GenBank/DDBJ whole genome shotgun (WGS) entry which is preliminary data.</text>
</comment>
<dbReference type="AlphaFoldDB" id="A0A0L6UF84"/>
<dbReference type="Pfam" id="PF18802">
    <property type="entry name" value="CxC1"/>
    <property type="match status" value="1"/>
</dbReference>
<protein>
    <recommendedName>
        <fullName evidence="1">CxC1-like cysteine cluster associated with KDZ transposases domain-containing protein</fullName>
    </recommendedName>
</protein>
<evidence type="ECO:0000313" key="2">
    <source>
        <dbReference type="EMBL" id="KNZ47191.1"/>
    </source>
</evidence>
<reference evidence="2 3" key="1">
    <citation type="submission" date="2015-08" db="EMBL/GenBank/DDBJ databases">
        <title>Next Generation Sequencing and Analysis of the Genome of Puccinia sorghi L Schw, the Causal Agent of Maize Common Rust.</title>
        <authorList>
            <person name="Rochi L."/>
            <person name="Burguener G."/>
            <person name="Darino M."/>
            <person name="Turjanski A."/>
            <person name="Kreff E."/>
            <person name="Dieguez M.J."/>
            <person name="Sacco F."/>
        </authorList>
    </citation>
    <scope>NUCLEOTIDE SEQUENCE [LARGE SCALE GENOMIC DNA]</scope>
    <source>
        <strain evidence="2 3">RO10H11247</strain>
    </source>
</reference>
<organism evidence="2 3">
    <name type="scientific">Puccinia sorghi</name>
    <dbReference type="NCBI Taxonomy" id="27349"/>
    <lineage>
        <taxon>Eukaryota</taxon>
        <taxon>Fungi</taxon>
        <taxon>Dikarya</taxon>
        <taxon>Basidiomycota</taxon>
        <taxon>Pucciniomycotina</taxon>
        <taxon>Pucciniomycetes</taxon>
        <taxon>Pucciniales</taxon>
        <taxon>Pucciniaceae</taxon>
        <taxon>Puccinia</taxon>
    </lineage>
</organism>
<dbReference type="STRING" id="27349.A0A0L6UF84"/>